<dbReference type="EMBL" id="LAVV01006449">
    <property type="protein sequence ID" value="KNZ59863.1"/>
    <property type="molecule type" value="Genomic_DNA"/>
</dbReference>
<sequence>MSVGNFDCTTLIFSQNSVSCKILLLLNSDSENKTVENFGKMVVYLNLIKIKEQTKESEEYRPTKSVGFKGSMRQELIISSQRYLAELKSARYKMTNLWVHKFTGMNKEKKKQRRLDTSEIPTKTNTIQISMAKCGGYTNRYVINDYIQACHTHLRNGSGHGQASWGHPRLVFIYHHHMCKLFIFCTCDQRAYIFHGSVVVVLFFSKKKKSIKKEREREKCVRPHKLIFSSFCSCFLEDYLFRINKSRRGERRHRYNARDVKKCVYVCESDRTKGIGIGEEEGLEWIKKKQSNAGIRIEIRIRIQSVRGKREVNLDGHELGDDDPRKREAFFPRFRRGSAP</sequence>
<keyword evidence="2" id="KW-1185">Reference proteome</keyword>
<dbReference type="AlphaFoldDB" id="A0A0L6VGK0"/>
<protein>
    <submittedName>
        <fullName evidence="1">Uncharacterized protein</fullName>
    </submittedName>
</protein>
<organism evidence="1 2">
    <name type="scientific">Puccinia sorghi</name>
    <dbReference type="NCBI Taxonomy" id="27349"/>
    <lineage>
        <taxon>Eukaryota</taxon>
        <taxon>Fungi</taxon>
        <taxon>Dikarya</taxon>
        <taxon>Basidiomycota</taxon>
        <taxon>Pucciniomycotina</taxon>
        <taxon>Pucciniomycetes</taxon>
        <taxon>Pucciniales</taxon>
        <taxon>Pucciniaceae</taxon>
        <taxon>Puccinia</taxon>
    </lineage>
</organism>
<dbReference type="VEuPathDB" id="FungiDB:VP01_1650g2"/>
<dbReference type="Proteomes" id="UP000037035">
    <property type="component" value="Unassembled WGS sequence"/>
</dbReference>
<evidence type="ECO:0000313" key="1">
    <source>
        <dbReference type="EMBL" id="KNZ59863.1"/>
    </source>
</evidence>
<name>A0A0L6VGK0_9BASI</name>
<reference evidence="1 2" key="1">
    <citation type="submission" date="2015-08" db="EMBL/GenBank/DDBJ databases">
        <title>Next Generation Sequencing and Analysis of the Genome of Puccinia sorghi L Schw, the Causal Agent of Maize Common Rust.</title>
        <authorList>
            <person name="Rochi L."/>
            <person name="Burguener G."/>
            <person name="Darino M."/>
            <person name="Turjanski A."/>
            <person name="Kreff E."/>
            <person name="Dieguez M.J."/>
            <person name="Sacco F."/>
        </authorList>
    </citation>
    <scope>NUCLEOTIDE SEQUENCE [LARGE SCALE GENOMIC DNA]</scope>
    <source>
        <strain evidence="1 2">RO10H11247</strain>
    </source>
</reference>
<gene>
    <name evidence="1" type="ORF">VP01_1650g2</name>
</gene>
<accession>A0A0L6VGK0</accession>
<proteinExistence type="predicted"/>
<comment type="caution">
    <text evidence="1">The sequence shown here is derived from an EMBL/GenBank/DDBJ whole genome shotgun (WGS) entry which is preliminary data.</text>
</comment>
<evidence type="ECO:0000313" key="2">
    <source>
        <dbReference type="Proteomes" id="UP000037035"/>
    </source>
</evidence>